<feature type="transmembrane region" description="Helical" evidence="1">
    <location>
        <begin position="65"/>
        <end position="89"/>
    </location>
</feature>
<dbReference type="InterPro" id="IPR058965">
    <property type="entry name" value="SOI/HabA-like"/>
</dbReference>
<proteinExistence type="predicted"/>
<evidence type="ECO:0000313" key="3">
    <source>
        <dbReference type="Proteomes" id="UP001519535"/>
    </source>
</evidence>
<evidence type="ECO:0000256" key="1">
    <source>
        <dbReference type="SAM" id="Phobius"/>
    </source>
</evidence>
<accession>A0ABS5RJY2</accession>
<gene>
    <name evidence="2" type="ORF">KIH27_13455</name>
</gene>
<feature type="transmembrane region" description="Helical" evidence="1">
    <location>
        <begin position="36"/>
        <end position="53"/>
    </location>
</feature>
<dbReference type="RefSeq" id="WP_214093465.1">
    <property type="nucleotide sequence ID" value="NZ_JAHCLR010000027.1"/>
</dbReference>
<reference evidence="2 3" key="1">
    <citation type="submission" date="2021-05" db="EMBL/GenBank/DDBJ databases">
        <title>Mycobacterium acidophilum sp. nov., an extremely acid-tolerant member of the genus Mycobacterium.</title>
        <authorList>
            <person name="Xia J."/>
        </authorList>
    </citation>
    <scope>NUCLEOTIDE SEQUENCE [LARGE SCALE GENOMIC DNA]</scope>
    <source>
        <strain evidence="2 3">M1</strain>
    </source>
</reference>
<keyword evidence="1" id="KW-0472">Membrane</keyword>
<protein>
    <submittedName>
        <fullName evidence="2">Hydrogenase</fullName>
    </submittedName>
</protein>
<evidence type="ECO:0000313" key="2">
    <source>
        <dbReference type="EMBL" id="MBS9534595.1"/>
    </source>
</evidence>
<keyword evidence="1" id="KW-0812">Transmembrane</keyword>
<comment type="caution">
    <text evidence="2">The sequence shown here is derived from an EMBL/GenBank/DDBJ whole genome shotgun (WGS) entry which is preliminary data.</text>
</comment>
<keyword evidence="1" id="KW-1133">Transmembrane helix</keyword>
<organism evidence="2 3">
    <name type="scientific">Mycolicibacter acidiphilus</name>
    <dbReference type="NCBI Taxonomy" id="2835306"/>
    <lineage>
        <taxon>Bacteria</taxon>
        <taxon>Bacillati</taxon>
        <taxon>Actinomycetota</taxon>
        <taxon>Actinomycetes</taxon>
        <taxon>Mycobacteriales</taxon>
        <taxon>Mycobacteriaceae</taxon>
        <taxon>Mycolicibacter</taxon>
    </lineage>
</organism>
<keyword evidence="3" id="KW-1185">Reference proteome</keyword>
<feature type="transmembrane region" description="Helical" evidence="1">
    <location>
        <begin position="109"/>
        <end position="132"/>
    </location>
</feature>
<dbReference type="EMBL" id="JAHCLR010000027">
    <property type="protein sequence ID" value="MBS9534595.1"/>
    <property type="molecule type" value="Genomic_DNA"/>
</dbReference>
<sequence length="133" mass="13957">MDKLLIQLGVLLILLGLLTGLAIPKLKNPRMGLSSHLEGVLNGMLLMIVGLIWPRLTLSHAWLSVGFCLVVYAAFANWMATLLGAAWGARTLMPIAAGDHGTSSGREGVIGFLLVSLALSIIAASVLILVGLC</sequence>
<dbReference type="Proteomes" id="UP001519535">
    <property type="component" value="Unassembled WGS sequence"/>
</dbReference>
<dbReference type="Pfam" id="PF26512">
    <property type="entry name" value="SOI"/>
    <property type="match status" value="1"/>
</dbReference>
<name>A0ABS5RJY2_9MYCO</name>